<comment type="caution">
    <text evidence="3">The sequence shown here is derived from an EMBL/GenBank/DDBJ whole genome shotgun (WGS) entry which is preliminary data.</text>
</comment>
<evidence type="ECO:0000259" key="2">
    <source>
        <dbReference type="Pfam" id="PF13304"/>
    </source>
</evidence>
<proteinExistence type="predicted"/>
<sequence>MTLKFGYSVNNLRSIKDMDLVDFKKITILVGKNSAGKSSFLRSLWLIKRSLSNRSGAPVMWYGGRDDDVDFGDFNSSKNRHTSEDVIKFNFRIGEIKANPKRGAFFPNKYIEDTFIKWLWSIDVSMKAHIGESDGKTVKRKIVFSFNYIDGRKKDLTLQYRKSAHTEENNAIAALENLQLKDVVTGKSMEFRDDNANFIDISDTLLPKLLPVYIRNNQPGITSSFYARAEEQVKDFVRLNAHGNVNDVSEVVSSLLPLLVNPDLNVNHINSLLENSKQKEWVRNCYLKIIKKGDVSIERFKKIGAELLSCLLIEKYSDNLFNIINHTVMIGPLRANPVRFYRVYDLQTSSIESDGSNLAMWLNSLSKRELEKFSDFIKSIFGFGVDLQRKESNVSIVVIKNDVKVNIVDTGFGISQILPILSLIWLSRYPKVDPRGLGIRGLITPVLVEQPELHLHPGYQAKLADAFVEASKSEANDVRFLIETHSEALINRFGDLVVDGRIDPDDIQIIIFDDSDEDGEKSSGVNITTAKFDRKGRLLDWPFGFFNR</sequence>
<dbReference type="GO" id="GO:0005524">
    <property type="term" value="F:ATP binding"/>
    <property type="evidence" value="ECO:0007669"/>
    <property type="project" value="InterPro"/>
</dbReference>
<gene>
    <name evidence="3" type="ORF">CHR90_05695</name>
</gene>
<evidence type="ECO:0000313" key="4">
    <source>
        <dbReference type="Proteomes" id="UP000216361"/>
    </source>
</evidence>
<keyword evidence="4" id="KW-1185">Reference proteome</keyword>
<dbReference type="InterPro" id="IPR003959">
    <property type="entry name" value="ATPase_AAA_core"/>
</dbReference>
<evidence type="ECO:0000313" key="3">
    <source>
        <dbReference type="EMBL" id="OYQ20200.1"/>
    </source>
</evidence>
<feature type="domain" description="Endonuclease GajA/Old nuclease/RecF-like AAA" evidence="1">
    <location>
        <begin position="8"/>
        <end position="184"/>
    </location>
</feature>
<dbReference type="InterPro" id="IPR041685">
    <property type="entry name" value="AAA_GajA/Old/RecF-like"/>
</dbReference>
<dbReference type="InterPro" id="IPR051396">
    <property type="entry name" value="Bact_Antivir_Def_Nuclease"/>
</dbReference>
<dbReference type="EMBL" id="NOXS01000029">
    <property type="protein sequence ID" value="OYQ20200.1"/>
    <property type="molecule type" value="Genomic_DNA"/>
</dbReference>
<dbReference type="Pfam" id="PF13175">
    <property type="entry name" value="AAA_15"/>
    <property type="match status" value="1"/>
</dbReference>
<dbReference type="AlphaFoldDB" id="A0A255XVD9"/>
<evidence type="ECO:0000259" key="1">
    <source>
        <dbReference type="Pfam" id="PF13175"/>
    </source>
</evidence>
<dbReference type="Pfam" id="PF13304">
    <property type="entry name" value="AAA_21"/>
    <property type="match status" value="1"/>
</dbReference>
<dbReference type="Gene3D" id="3.40.50.300">
    <property type="entry name" value="P-loop containing nucleotide triphosphate hydrolases"/>
    <property type="match status" value="1"/>
</dbReference>
<dbReference type="PANTHER" id="PTHR43581">
    <property type="entry name" value="ATP/GTP PHOSPHATASE"/>
    <property type="match status" value="1"/>
</dbReference>
<accession>A0A255XVD9</accession>
<dbReference type="InterPro" id="IPR027417">
    <property type="entry name" value="P-loop_NTPase"/>
</dbReference>
<name>A0A255XVD9_9PROT</name>
<dbReference type="Proteomes" id="UP000216361">
    <property type="component" value="Unassembled WGS sequence"/>
</dbReference>
<protein>
    <submittedName>
        <fullName evidence="3">Uncharacterized protein</fullName>
    </submittedName>
</protein>
<organism evidence="3 4">
    <name type="scientific">Elstera cyanobacteriorum</name>
    <dbReference type="NCBI Taxonomy" id="2022747"/>
    <lineage>
        <taxon>Bacteria</taxon>
        <taxon>Pseudomonadati</taxon>
        <taxon>Pseudomonadota</taxon>
        <taxon>Alphaproteobacteria</taxon>
        <taxon>Rhodospirillales</taxon>
        <taxon>Rhodospirillaceae</taxon>
        <taxon>Elstera</taxon>
    </lineage>
</organism>
<dbReference type="PANTHER" id="PTHR43581:SF2">
    <property type="entry name" value="EXCINUCLEASE ATPASE SUBUNIT"/>
    <property type="match status" value="1"/>
</dbReference>
<reference evidence="3 4" key="1">
    <citation type="submission" date="2017-07" db="EMBL/GenBank/DDBJ databases">
        <title>Elstera cyanobacteriorum sp. nov., a novel bacterium isolated from cyanobacterial aggregates in a eutrophic lake.</title>
        <authorList>
            <person name="Cai H."/>
        </authorList>
    </citation>
    <scope>NUCLEOTIDE SEQUENCE [LARGE SCALE GENOMIC DNA]</scope>
    <source>
        <strain evidence="3 4">TH019</strain>
    </source>
</reference>
<dbReference type="GO" id="GO:0016887">
    <property type="term" value="F:ATP hydrolysis activity"/>
    <property type="evidence" value="ECO:0007669"/>
    <property type="project" value="InterPro"/>
</dbReference>
<dbReference type="SUPFAM" id="SSF52540">
    <property type="entry name" value="P-loop containing nucleoside triphosphate hydrolases"/>
    <property type="match status" value="1"/>
</dbReference>
<feature type="domain" description="ATPase AAA-type core" evidence="2">
    <location>
        <begin position="368"/>
        <end position="491"/>
    </location>
</feature>